<keyword evidence="3" id="KW-1185">Reference proteome</keyword>
<dbReference type="RefSeq" id="XP_011298680.1">
    <property type="nucleotide sequence ID" value="XM_011300378.1"/>
</dbReference>
<reference evidence="4" key="1">
    <citation type="submission" date="2025-08" db="UniProtKB">
        <authorList>
            <consortium name="RefSeq"/>
        </authorList>
    </citation>
    <scope>IDENTIFICATION</scope>
    <source>
        <strain evidence="4">USDA-PBARC FA_bdor</strain>
        <tissue evidence="4">Whole organism</tissue>
    </source>
</reference>
<proteinExistence type="predicted"/>
<dbReference type="KEGG" id="fas:105263885"/>
<feature type="region of interest" description="Disordered" evidence="1">
    <location>
        <begin position="143"/>
        <end position="211"/>
    </location>
</feature>
<protein>
    <submittedName>
        <fullName evidence="4">Uncharacterized protein</fullName>
    </submittedName>
</protein>
<keyword evidence="2" id="KW-1133">Transmembrane helix</keyword>
<evidence type="ECO:0000256" key="1">
    <source>
        <dbReference type="SAM" id="MobiDB-lite"/>
    </source>
</evidence>
<keyword evidence="2" id="KW-0812">Transmembrane</keyword>
<accession>A0A9R1SX12</accession>
<evidence type="ECO:0000256" key="2">
    <source>
        <dbReference type="SAM" id="Phobius"/>
    </source>
</evidence>
<gene>
    <name evidence="4" type="primary">LOC105263885</name>
</gene>
<sequence>MTTIKGTTKSVEEGGVSHNFMLLEKDSRFNWALFLRGILYVELIIFIGFGGIIGLTRYTGWIGQPFEPVEFINNPPPQQCCERLQKFLESQSLAREKIDALILRKRSVTDEKFERTEPDSSLVSIPESSPLVVEIPEVPQVPEVPEVPEDSSTHQEIPANAINDSNPELKEFPNKIEAPADDAVDSQVDQETEASQVVQESTEKSPGQTKKKCDGEMEIYLENSTVFPLWSNQCVHVQTLVDALRYRAGWNMDSYRRSFLPTPPPFFSRFK</sequence>
<dbReference type="Proteomes" id="UP000694866">
    <property type="component" value="Unplaced"/>
</dbReference>
<feature type="compositionally biased region" description="Polar residues" evidence="1">
    <location>
        <begin position="193"/>
        <end position="208"/>
    </location>
</feature>
<dbReference type="AlphaFoldDB" id="A0A9R1SX12"/>
<feature type="transmembrane region" description="Helical" evidence="2">
    <location>
        <begin position="31"/>
        <end position="55"/>
    </location>
</feature>
<keyword evidence="2" id="KW-0472">Membrane</keyword>
<dbReference type="GeneID" id="105263885"/>
<evidence type="ECO:0000313" key="4">
    <source>
        <dbReference type="RefSeq" id="XP_011298680.1"/>
    </source>
</evidence>
<organism evidence="3 4">
    <name type="scientific">Fopius arisanus</name>
    <dbReference type="NCBI Taxonomy" id="64838"/>
    <lineage>
        <taxon>Eukaryota</taxon>
        <taxon>Metazoa</taxon>
        <taxon>Ecdysozoa</taxon>
        <taxon>Arthropoda</taxon>
        <taxon>Hexapoda</taxon>
        <taxon>Insecta</taxon>
        <taxon>Pterygota</taxon>
        <taxon>Neoptera</taxon>
        <taxon>Endopterygota</taxon>
        <taxon>Hymenoptera</taxon>
        <taxon>Apocrita</taxon>
        <taxon>Ichneumonoidea</taxon>
        <taxon>Braconidae</taxon>
        <taxon>Opiinae</taxon>
        <taxon>Fopius</taxon>
    </lineage>
</organism>
<name>A0A9R1SX12_9HYME</name>
<evidence type="ECO:0000313" key="3">
    <source>
        <dbReference type="Proteomes" id="UP000694866"/>
    </source>
</evidence>
<feature type="compositionally biased region" description="Acidic residues" evidence="1">
    <location>
        <begin position="179"/>
        <end position="192"/>
    </location>
</feature>